<comment type="similarity">
    <text evidence="2">Belongs to the [NiFe]/[NiFeSe] hydrogenase large subunit family.</text>
</comment>
<evidence type="ECO:0000256" key="5">
    <source>
        <dbReference type="ARBA" id="ARBA00023002"/>
    </source>
</evidence>
<organism evidence="6">
    <name type="scientific">marine sediment metagenome</name>
    <dbReference type="NCBI Taxonomy" id="412755"/>
    <lineage>
        <taxon>unclassified sequences</taxon>
        <taxon>metagenomes</taxon>
        <taxon>ecological metagenomes</taxon>
    </lineage>
</organism>
<dbReference type="PROSITE" id="PS00508">
    <property type="entry name" value="NI_HGENASE_L_2"/>
    <property type="match status" value="1"/>
</dbReference>
<keyword evidence="3" id="KW-0533">Nickel</keyword>
<gene>
    <name evidence="6" type="ORF">S01H1_16490</name>
</gene>
<dbReference type="SUPFAM" id="SSF56762">
    <property type="entry name" value="HydB/Nqo4-like"/>
    <property type="match status" value="1"/>
</dbReference>
<name>X0T4J5_9ZZZZ</name>
<dbReference type="AlphaFoldDB" id="X0T4J5"/>
<dbReference type="GO" id="GO:0008901">
    <property type="term" value="F:ferredoxin hydrogenase activity"/>
    <property type="evidence" value="ECO:0007669"/>
    <property type="project" value="InterPro"/>
</dbReference>
<comment type="cofactor">
    <cofactor evidence="1">
        <name>Ni(2+)</name>
        <dbReference type="ChEBI" id="CHEBI:49786"/>
    </cofactor>
</comment>
<dbReference type="InterPro" id="IPR029014">
    <property type="entry name" value="NiFe-Hase_large"/>
</dbReference>
<keyword evidence="5" id="KW-0560">Oxidoreductase</keyword>
<evidence type="ECO:0000256" key="2">
    <source>
        <dbReference type="ARBA" id="ARBA00009292"/>
    </source>
</evidence>
<dbReference type="InterPro" id="IPR001501">
    <property type="entry name" value="Ni-dep_hyd_lsu"/>
</dbReference>
<dbReference type="InterPro" id="IPR018194">
    <property type="entry name" value="Ni-dep_hyd_lsu_Ni_BS"/>
</dbReference>
<dbReference type="EMBL" id="BARS01008678">
    <property type="protein sequence ID" value="GAF82281.1"/>
    <property type="molecule type" value="Genomic_DNA"/>
</dbReference>
<dbReference type="Gene3D" id="1.10.645.10">
    <property type="entry name" value="Cytochrome-c3 Hydrogenase, chain B"/>
    <property type="match status" value="1"/>
</dbReference>
<reference evidence="6" key="1">
    <citation type="journal article" date="2014" name="Front. Microbiol.">
        <title>High frequency of phylogenetically diverse reductive dehalogenase-homologous genes in deep subseafloor sedimentary metagenomes.</title>
        <authorList>
            <person name="Kawai M."/>
            <person name="Futagami T."/>
            <person name="Toyoda A."/>
            <person name="Takaki Y."/>
            <person name="Nishi S."/>
            <person name="Hori S."/>
            <person name="Arai W."/>
            <person name="Tsubouchi T."/>
            <person name="Morono Y."/>
            <person name="Uchiyama I."/>
            <person name="Ito T."/>
            <person name="Fujiyama A."/>
            <person name="Inagaki F."/>
            <person name="Takami H."/>
        </authorList>
    </citation>
    <scope>NUCLEOTIDE SEQUENCE</scope>
    <source>
        <strain evidence="6">Expedition CK06-06</strain>
    </source>
</reference>
<evidence type="ECO:0000313" key="6">
    <source>
        <dbReference type="EMBL" id="GAF82281.1"/>
    </source>
</evidence>
<dbReference type="GO" id="GO:0016151">
    <property type="term" value="F:nickel cation binding"/>
    <property type="evidence" value="ECO:0007669"/>
    <property type="project" value="InterPro"/>
</dbReference>
<dbReference type="PANTHER" id="PTHR43600">
    <property type="entry name" value="COENZYME F420 HYDROGENASE, SUBUNIT ALPHA"/>
    <property type="match status" value="1"/>
</dbReference>
<dbReference type="PANTHER" id="PTHR43600:SF2">
    <property type="entry name" value="F420-NON-REDUCING HYDROGENASE VHU SUBUNIT A"/>
    <property type="match status" value="1"/>
</dbReference>
<evidence type="ECO:0000256" key="1">
    <source>
        <dbReference type="ARBA" id="ARBA00001967"/>
    </source>
</evidence>
<comment type="caution">
    <text evidence="6">The sequence shown here is derived from an EMBL/GenBank/DDBJ whole genome shotgun (WGS) entry which is preliminary data.</text>
</comment>
<evidence type="ECO:0000256" key="3">
    <source>
        <dbReference type="ARBA" id="ARBA00022596"/>
    </source>
</evidence>
<dbReference type="Pfam" id="PF00374">
    <property type="entry name" value="NiFeSe_Hases"/>
    <property type="match status" value="1"/>
</dbReference>
<proteinExistence type="inferred from homology"/>
<accession>X0T4J5</accession>
<sequence length="91" mass="9876">PRAGHGVGVVEAPRGILIHDYTYDEAGAIVSANCIIPTGQNHANIQADMEALLPEIVGKSRDDIRLRLEMLVRAYDPCVSCSTHMLDVTYA</sequence>
<feature type="non-terminal residue" evidence="6">
    <location>
        <position position="1"/>
    </location>
</feature>
<keyword evidence="4" id="KW-0479">Metal-binding</keyword>
<protein>
    <recommendedName>
        <fullName evidence="7">Ni/Fe hydrogenase subunit alpha</fullName>
    </recommendedName>
</protein>
<evidence type="ECO:0000256" key="4">
    <source>
        <dbReference type="ARBA" id="ARBA00022723"/>
    </source>
</evidence>
<evidence type="ECO:0008006" key="7">
    <source>
        <dbReference type="Google" id="ProtNLM"/>
    </source>
</evidence>